<evidence type="ECO:0000313" key="6">
    <source>
        <dbReference type="Proteomes" id="UP000070444"/>
    </source>
</evidence>
<dbReference type="InterPro" id="IPR036964">
    <property type="entry name" value="RASGEF_cat_dom_sf"/>
</dbReference>
<feature type="domain" description="Ras-GEF" evidence="4">
    <location>
        <begin position="383"/>
        <end position="628"/>
    </location>
</feature>
<organism evidence="5 6">
    <name type="scientific">Conidiobolus coronatus (strain ATCC 28846 / CBS 209.66 / NRRL 28638)</name>
    <name type="common">Delacroixia coronata</name>
    <dbReference type="NCBI Taxonomy" id="796925"/>
    <lineage>
        <taxon>Eukaryota</taxon>
        <taxon>Fungi</taxon>
        <taxon>Fungi incertae sedis</taxon>
        <taxon>Zoopagomycota</taxon>
        <taxon>Entomophthoromycotina</taxon>
        <taxon>Entomophthoromycetes</taxon>
        <taxon>Entomophthorales</taxon>
        <taxon>Ancylistaceae</taxon>
        <taxon>Conidiobolus</taxon>
    </lineage>
</organism>
<dbReference type="GO" id="GO:0005886">
    <property type="term" value="C:plasma membrane"/>
    <property type="evidence" value="ECO:0007669"/>
    <property type="project" value="TreeGrafter"/>
</dbReference>
<dbReference type="EMBL" id="KQ964465">
    <property type="protein sequence ID" value="KXN71844.1"/>
    <property type="molecule type" value="Genomic_DNA"/>
</dbReference>
<keyword evidence="6" id="KW-1185">Reference proteome</keyword>
<gene>
    <name evidence="5" type="ORF">CONCODRAFT_84424</name>
</gene>
<feature type="compositionally biased region" description="Polar residues" evidence="3">
    <location>
        <begin position="707"/>
        <end position="719"/>
    </location>
</feature>
<dbReference type="Proteomes" id="UP000070444">
    <property type="component" value="Unassembled WGS sequence"/>
</dbReference>
<feature type="compositionally biased region" description="Polar residues" evidence="3">
    <location>
        <begin position="125"/>
        <end position="139"/>
    </location>
</feature>
<protein>
    <submittedName>
        <fullName evidence="5">Ras GEF</fullName>
    </submittedName>
</protein>
<dbReference type="InterPro" id="IPR001895">
    <property type="entry name" value="RASGEF_cat_dom"/>
</dbReference>
<feature type="region of interest" description="Disordered" evidence="3">
    <location>
        <begin position="103"/>
        <end position="179"/>
    </location>
</feature>
<dbReference type="STRING" id="796925.A0A137PA60"/>
<dbReference type="PROSITE" id="PS50009">
    <property type="entry name" value="RASGEF_CAT"/>
    <property type="match status" value="1"/>
</dbReference>
<dbReference type="GO" id="GO:0007265">
    <property type="term" value="P:Ras protein signal transduction"/>
    <property type="evidence" value="ECO:0007669"/>
    <property type="project" value="TreeGrafter"/>
</dbReference>
<evidence type="ECO:0000259" key="4">
    <source>
        <dbReference type="PROSITE" id="PS50009"/>
    </source>
</evidence>
<feature type="region of interest" description="Disordered" evidence="3">
    <location>
        <begin position="696"/>
        <end position="750"/>
    </location>
</feature>
<feature type="compositionally biased region" description="Low complexity" evidence="3">
    <location>
        <begin position="112"/>
        <end position="123"/>
    </location>
</feature>
<feature type="compositionally biased region" description="Polar residues" evidence="3">
    <location>
        <begin position="267"/>
        <end position="276"/>
    </location>
</feature>
<dbReference type="OrthoDB" id="546434at2759"/>
<dbReference type="Gene3D" id="1.10.840.10">
    <property type="entry name" value="Ras guanine-nucleotide exchange factors catalytic domain"/>
    <property type="match status" value="1"/>
</dbReference>
<feature type="compositionally biased region" description="Basic and acidic residues" evidence="3">
    <location>
        <begin position="166"/>
        <end position="178"/>
    </location>
</feature>
<dbReference type="Pfam" id="PF00617">
    <property type="entry name" value="RasGEF"/>
    <property type="match status" value="1"/>
</dbReference>
<sequence length="800" mass="89530">MSWISEALHLASTYSNNGDFQKSYLTYITLIENLCTKLKGWNIGSNENLTIQDMMFLFQVLNQALENAKTIYCDHNQNAKAIIQTQINNPLYPLAHLSNISSTPPVAPPKASSRPRSNSNVVRTLPSSPQASPKNPPSTLLSESEESLRANNLQITETKSSPITRDLSKNKDNSRSDKSSFINNIKARFEAHLNSEKTISYSLSKSDSQGGFRVEEVIKTSPVMDHSPDHRLSTDSVKLTVSSLSDYEDDDISSNQDSEHQPGAISTPPQNSSPLNRFSLEDVDLNFLVTPKLLKPLPNISNVAIPSIPKSPLIVITQTANEKLNLTKMRAVDPSYQTSATSPDSSPQLFEELSQTFLTATSTLERVSRLRRIERSGTFLSFPPGIIAYQLTLIESELFFRISLEDLLQHSPSSPNPRVTASTDFFNYFTRVIEISILSYTHPTERAVVIHFWIKVALKLHQLLNFQTLKAVVSALGTPPIQRLRKTWNEINKKDISRLSSLRALMSEDSNYDLYRKATSAYEADLLKLVAYSPSPNPTHLVPVLPYMGVFIMDLTYLNAASKRRSTIVSNEPTSALSNSEQRKQDVITKFQAYQYAPRHFPIPPHNFIKTHKKGTSFTSFSFPFGKSNSINNNSQSPLPFALAPPLDSLLTPLNEKQNHSALKRPMKDPEMMANMQYMATHLILSQSWAPEKVVDEMSRELEKAGTSDSLTPDPTTHLQPEEDPSRPSESKPRHRRGSSGGFVNPPQFGSILENELYTNTNIARSETEDSEGPLDVSIPNSRISLMLPLQLQSNDRQHY</sequence>
<name>A0A137PA60_CONC2</name>
<dbReference type="PANTHER" id="PTHR23113:SF368">
    <property type="entry name" value="CELL DIVISION CONTROL PROTEIN 25"/>
    <property type="match status" value="1"/>
</dbReference>
<evidence type="ECO:0000256" key="1">
    <source>
        <dbReference type="ARBA" id="ARBA00022658"/>
    </source>
</evidence>
<accession>A0A137PA60</accession>
<keyword evidence="1 2" id="KW-0344">Guanine-nucleotide releasing factor</keyword>
<dbReference type="SUPFAM" id="SSF48366">
    <property type="entry name" value="Ras GEF"/>
    <property type="match status" value="1"/>
</dbReference>
<dbReference type="PANTHER" id="PTHR23113">
    <property type="entry name" value="GUANINE NUCLEOTIDE EXCHANGE FACTOR"/>
    <property type="match status" value="1"/>
</dbReference>
<dbReference type="AlphaFoldDB" id="A0A137PA60"/>
<evidence type="ECO:0000313" key="5">
    <source>
        <dbReference type="EMBL" id="KXN71844.1"/>
    </source>
</evidence>
<dbReference type="GO" id="GO:0005085">
    <property type="term" value="F:guanyl-nucleotide exchange factor activity"/>
    <property type="evidence" value="ECO:0007669"/>
    <property type="project" value="UniProtKB-KW"/>
</dbReference>
<feature type="compositionally biased region" description="Polar residues" evidence="3">
    <location>
        <begin position="149"/>
        <end position="163"/>
    </location>
</feature>
<feature type="compositionally biased region" description="Basic and acidic residues" evidence="3">
    <location>
        <begin position="720"/>
        <end position="732"/>
    </location>
</feature>
<proteinExistence type="predicted"/>
<reference evidence="5 6" key="1">
    <citation type="journal article" date="2015" name="Genome Biol. Evol.">
        <title>Phylogenomic analyses indicate that early fungi evolved digesting cell walls of algal ancestors of land plants.</title>
        <authorList>
            <person name="Chang Y."/>
            <person name="Wang S."/>
            <person name="Sekimoto S."/>
            <person name="Aerts A.L."/>
            <person name="Choi C."/>
            <person name="Clum A."/>
            <person name="LaButti K.M."/>
            <person name="Lindquist E.A."/>
            <person name="Yee Ngan C."/>
            <person name="Ohm R.A."/>
            <person name="Salamov A.A."/>
            <person name="Grigoriev I.V."/>
            <person name="Spatafora J.W."/>
            <person name="Berbee M.L."/>
        </authorList>
    </citation>
    <scope>NUCLEOTIDE SEQUENCE [LARGE SCALE GENOMIC DNA]</scope>
    <source>
        <strain evidence="5 6">NRRL 28638</strain>
    </source>
</reference>
<dbReference type="InterPro" id="IPR008937">
    <property type="entry name" value="Ras-like_GEF"/>
</dbReference>
<dbReference type="SMART" id="SM00147">
    <property type="entry name" value="RasGEF"/>
    <property type="match status" value="1"/>
</dbReference>
<evidence type="ECO:0000256" key="3">
    <source>
        <dbReference type="SAM" id="MobiDB-lite"/>
    </source>
</evidence>
<feature type="region of interest" description="Disordered" evidence="3">
    <location>
        <begin position="246"/>
        <end position="276"/>
    </location>
</feature>
<evidence type="ECO:0000256" key="2">
    <source>
        <dbReference type="PROSITE-ProRule" id="PRU00168"/>
    </source>
</evidence>
<dbReference type="InterPro" id="IPR023578">
    <property type="entry name" value="Ras_GEF_dom_sf"/>
</dbReference>
<feature type="compositionally biased region" description="Basic and acidic residues" evidence="3">
    <location>
        <begin position="696"/>
        <end position="706"/>
    </location>
</feature>